<protein>
    <submittedName>
        <fullName evidence="3">Uncharacterized protein</fullName>
    </submittedName>
</protein>
<dbReference type="AlphaFoldDB" id="A0A7W6F8A2"/>
<gene>
    <name evidence="2" type="ORF">GCM10007884_31370</name>
    <name evidence="3" type="ORF">GGR33_003709</name>
</gene>
<feature type="region of interest" description="Disordered" evidence="1">
    <location>
        <begin position="27"/>
        <end position="70"/>
    </location>
</feature>
<evidence type="ECO:0000256" key="1">
    <source>
        <dbReference type="SAM" id="MobiDB-lite"/>
    </source>
</evidence>
<evidence type="ECO:0000313" key="4">
    <source>
        <dbReference type="Proteomes" id="UP000517759"/>
    </source>
</evidence>
<evidence type="ECO:0000313" key="3">
    <source>
        <dbReference type="EMBL" id="MBB3904190.1"/>
    </source>
</evidence>
<dbReference type="RefSeq" id="WP_183508393.1">
    <property type="nucleotide sequence ID" value="NZ_BSPG01000018.1"/>
</dbReference>
<evidence type="ECO:0000313" key="5">
    <source>
        <dbReference type="Proteomes" id="UP001156881"/>
    </source>
</evidence>
<reference evidence="2" key="4">
    <citation type="submission" date="2023-01" db="EMBL/GenBank/DDBJ databases">
        <title>Draft genome sequence of Methylobacterium brachythecii strain NBRC 107710.</title>
        <authorList>
            <person name="Sun Q."/>
            <person name="Mori K."/>
        </authorList>
    </citation>
    <scope>NUCLEOTIDE SEQUENCE</scope>
    <source>
        <strain evidence="2">NBRC 107710</strain>
    </source>
</reference>
<name>A0A7W6F8A2_9HYPH</name>
<sequence length="70" mass="7392">MRLRETGKKDGEIVTLDWDAAQAALQAGTHVSAEEEGGDGKRGPDVTAAQSPKPGSEPENEDDKRGSKQS</sequence>
<dbReference type="EMBL" id="JACIDN010000007">
    <property type="protein sequence ID" value="MBB3904190.1"/>
    <property type="molecule type" value="Genomic_DNA"/>
</dbReference>
<dbReference type="Proteomes" id="UP000517759">
    <property type="component" value="Unassembled WGS sequence"/>
</dbReference>
<organism evidence="3 4">
    <name type="scientific">Methylobacterium brachythecii</name>
    <dbReference type="NCBI Taxonomy" id="1176177"/>
    <lineage>
        <taxon>Bacteria</taxon>
        <taxon>Pseudomonadati</taxon>
        <taxon>Pseudomonadota</taxon>
        <taxon>Alphaproteobacteria</taxon>
        <taxon>Hyphomicrobiales</taxon>
        <taxon>Methylobacteriaceae</taxon>
        <taxon>Methylobacterium</taxon>
    </lineage>
</organism>
<reference evidence="2" key="1">
    <citation type="journal article" date="2014" name="Int. J. Syst. Evol. Microbiol.">
        <title>Complete genome of a new Firmicutes species belonging to the dominant human colonic microbiota ('Ruminococcus bicirculans') reveals two chromosomes and a selective capacity to utilize plant glucans.</title>
        <authorList>
            <consortium name="NISC Comparative Sequencing Program"/>
            <person name="Wegmann U."/>
            <person name="Louis P."/>
            <person name="Goesmann A."/>
            <person name="Henrissat B."/>
            <person name="Duncan S.H."/>
            <person name="Flint H.J."/>
        </authorList>
    </citation>
    <scope>NUCLEOTIDE SEQUENCE</scope>
    <source>
        <strain evidence="2">NBRC 107710</strain>
    </source>
</reference>
<keyword evidence="5" id="KW-1185">Reference proteome</keyword>
<accession>A0A7W6F8A2</accession>
<proteinExistence type="predicted"/>
<comment type="caution">
    <text evidence="3">The sequence shown here is derived from an EMBL/GenBank/DDBJ whole genome shotgun (WGS) entry which is preliminary data.</text>
</comment>
<dbReference type="Proteomes" id="UP001156881">
    <property type="component" value="Unassembled WGS sequence"/>
</dbReference>
<evidence type="ECO:0000313" key="2">
    <source>
        <dbReference type="EMBL" id="GLS45148.1"/>
    </source>
</evidence>
<reference evidence="5" key="2">
    <citation type="journal article" date="2019" name="Int. J. Syst. Evol. Microbiol.">
        <title>The Global Catalogue of Microorganisms (GCM) 10K type strain sequencing project: providing services to taxonomists for standard genome sequencing and annotation.</title>
        <authorList>
            <consortium name="The Broad Institute Genomics Platform"/>
            <consortium name="The Broad Institute Genome Sequencing Center for Infectious Disease"/>
            <person name="Wu L."/>
            <person name="Ma J."/>
        </authorList>
    </citation>
    <scope>NUCLEOTIDE SEQUENCE [LARGE SCALE GENOMIC DNA]</scope>
    <source>
        <strain evidence="5">NBRC 107710</strain>
    </source>
</reference>
<reference evidence="3 4" key="3">
    <citation type="submission" date="2020-08" db="EMBL/GenBank/DDBJ databases">
        <title>Genomic Encyclopedia of Type Strains, Phase IV (KMG-IV): sequencing the most valuable type-strain genomes for metagenomic binning, comparative biology and taxonomic classification.</title>
        <authorList>
            <person name="Goeker M."/>
        </authorList>
    </citation>
    <scope>NUCLEOTIDE SEQUENCE [LARGE SCALE GENOMIC DNA]</scope>
    <source>
        <strain evidence="3 4">DSM 24105</strain>
    </source>
</reference>
<dbReference type="EMBL" id="BSPG01000018">
    <property type="protein sequence ID" value="GLS45148.1"/>
    <property type="molecule type" value="Genomic_DNA"/>
</dbReference>